<dbReference type="SMART" id="SM00249">
    <property type="entry name" value="PHD"/>
    <property type="match status" value="2"/>
</dbReference>
<dbReference type="PROSITE" id="PS50972">
    <property type="entry name" value="PTERIN_BINDING"/>
    <property type="match status" value="1"/>
</dbReference>
<dbReference type="EMBL" id="JAQJZL010000002">
    <property type="protein sequence ID" value="KAJ6051201.1"/>
    <property type="molecule type" value="Genomic_DNA"/>
</dbReference>
<evidence type="ECO:0000256" key="9">
    <source>
        <dbReference type="ARBA" id="ARBA00023242"/>
    </source>
</evidence>
<dbReference type="Gene3D" id="3.40.50.10810">
    <property type="entry name" value="Tandem AAA-ATPase domain"/>
    <property type="match status" value="1"/>
</dbReference>
<evidence type="ECO:0000256" key="8">
    <source>
        <dbReference type="ARBA" id="ARBA00022840"/>
    </source>
</evidence>
<comment type="caution">
    <text evidence="14">The sequence shown here is derived from an EMBL/GenBank/DDBJ whole genome shotgun (WGS) entry which is preliminary data.</text>
</comment>
<dbReference type="InterPro" id="IPR011011">
    <property type="entry name" value="Znf_FYVE_PHD"/>
</dbReference>
<dbReference type="Gene3D" id="3.40.50.300">
    <property type="entry name" value="P-loop containing nucleotide triphosphate hydrolases"/>
    <property type="match status" value="1"/>
</dbReference>
<dbReference type="InterPro" id="IPR016197">
    <property type="entry name" value="Chromo-like_dom_sf"/>
</dbReference>
<name>A0AAD6IIN0_PENCN</name>
<keyword evidence="15" id="KW-1185">Reference proteome</keyword>
<dbReference type="SUPFAM" id="SSF52540">
    <property type="entry name" value="P-loop containing nucleoside triphosphate hydrolases"/>
    <property type="match status" value="2"/>
</dbReference>
<dbReference type="InterPro" id="IPR055565">
    <property type="entry name" value="DUF7141"/>
</dbReference>
<feature type="domain" description="Helicase ATP-binding" evidence="12">
    <location>
        <begin position="691"/>
        <end position="861"/>
    </location>
</feature>
<feature type="region of interest" description="Disordered" evidence="10">
    <location>
        <begin position="196"/>
        <end position="289"/>
    </location>
</feature>
<keyword evidence="7" id="KW-0862">Zinc</keyword>
<dbReference type="GO" id="GO:0005634">
    <property type="term" value="C:nucleus"/>
    <property type="evidence" value="ECO:0007669"/>
    <property type="project" value="UniProtKB-SubCell"/>
</dbReference>
<dbReference type="SUPFAM" id="SSF57903">
    <property type="entry name" value="FYVE/PHD zinc finger"/>
    <property type="match status" value="1"/>
</dbReference>
<accession>A0AAD6IIN0</accession>
<dbReference type="SMART" id="SM00487">
    <property type="entry name" value="DEXDc"/>
    <property type="match status" value="1"/>
</dbReference>
<gene>
    <name evidence="14" type="ORF">N7460_001735</name>
</gene>
<evidence type="ECO:0000256" key="5">
    <source>
        <dbReference type="ARBA" id="ARBA00022771"/>
    </source>
</evidence>
<dbReference type="Pfam" id="PF00271">
    <property type="entry name" value="Helicase_C"/>
    <property type="match status" value="1"/>
</dbReference>
<feature type="region of interest" description="Disordered" evidence="10">
    <location>
        <begin position="1191"/>
        <end position="1210"/>
    </location>
</feature>
<keyword evidence="5" id="KW-0863">Zinc-finger</keyword>
<feature type="domain" description="Helicase C-terminal" evidence="13">
    <location>
        <begin position="997"/>
        <end position="1148"/>
    </location>
</feature>
<dbReference type="InterPro" id="IPR000330">
    <property type="entry name" value="SNF2_N"/>
</dbReference>
<dbReference type="GO" id="GO:0003682">
    <property type="term" value="F:chromatin binding"/>
    <property type="evidence" value="ECO:0007669"/>
    <property type="project" value="TreeGrafter"/>
</dbReference>
<feature type="compositionally biased region" description="Basic and acidic residues" evidence="10">
    <location>
        <begin position="1301"/>
        <end position="1314"/>
    </location>
</feature>
<dbReference type="Pfam" id="PF15446">
    <property type="entry name" value="zf-PHD-like"/>
    <property type="match status" value="1"/>
</dbReference>
<evidence type="ECO:0000259" key="12">
    <source>
        <dbReference type="PROSITE" id="PS51192"/>
    </source>
</evidence>
<feature type="compositionally biased region" description="Basic residues" evidence="10">
    <location>
        <begin position="238"/>
        <end position="250"/>
    </location>
</feature>
<dbReference type="InterPro" id="IPR027417">
    <property type="entry name" value="P-loop_NTPase"/>
</dbReference>
<dbReference type="Proteomes" id="UP001219568">
    <property type="component" value="Unassembled WGS sequence"/>
</dbReference>
<dbReference type="GO" id="GO:0016887">
    <property type="term" value="F:ATP hydrolysis activity"/>
    <property type="evidence" value="ECO:0007669"/>
    <property type="project" value="TreeGrafter"/>
</dbReference>
<evidence type="ECO:0000256" key="7">
    <source>
        <dbReference type="ARBA" id="ARBA00022833"/>
    </source>
</evidence>
<evidence type="ECO:0000256" key="4">
    <source>
        <dbReference type="ARBA" id="ARBA00022741"/>
    </source>
</evidence>
<evidence type="ECO:0000256" key="2">
    <source>
        <dbReference type="ARBA" id="ARBA00011353"/>
    </source>
</evidence>
<keyword evidence="8" id="KW-0067">ATP-binding</keyword>
<keyword evidence="6" id="KW-0378">Hydrolase</keyword>
<dbReference type="CDD" id="cd17919">
    <property type="entry name" value="DEXHc_Snf"/>
    <property type="match status" value="1"/>
</dbReference>
<organism evidence="14 15">
    <name type="scientific">Penicillium canescens</name>
    <dbReference type="NCBI Taxonomy" id="5083"/>
    <lineage>
        <taxon>Eukaryota</taxon>
        <taxon>Fungi</taxon>
        <taxon>Dikarya</taxon>
        <taxon>Ascomycota</taxon>
        <taxon>Pezizomycotina</taxon>
        <taxon>Eurotiomycetes</taxon>
        <taxon>Eurotiomycetidae</taxon>
        <taxon>Eurotiales</taxon>
        <taxon>Aspergillaceae</taxon>
        <taxon>Penicillium</taxon>
    </lineage>
</organism>
<evidence type="ECO:0000256" key="1">
    <source>
        <dbReference type="ARBA" id="ARBA00004123"/>
    </source>
</evidence>
<comment type="subcellular location">
    <subcellularLocation>
        <location evidence="1">Nucleus</location>
    </subcellularLocation>
</comment>
<dbReference type="InterPro" id="IPR013083">
    <property type="entry name" value="Znf_RING/FYVE/PHD"/>
</dbReference>
<dbReference type="InterPro" id="IPR038718">
    <property type="entry name" value="SNF2-like_sf"/>
</dbReference>
<keyword evidence="9" id="KW-0539">Nucleus</keyword>
<evidence type="ECO:0000256" key="6">
    <source>
        <dbReference type="ARBA" id="ARBA00022801"/>
    </source>
</evidence>
<dbReference type="SMART" id="SM00490">
    <property type="entry name" value="HELICc"/>
    <property type="match status" value="1"/>
</dbReference>
<feature type="compositionally biased region" description="Polar residues" evidence="10">
    <location>
        <begin position="256"/>
        <end position="266"/>
    </location>
</feature>
<evidence type="ECO:0000259" key="13">
    <source>
        <dbReference type="PROSITE" id="PS51194"/>
    </source>
</evidence>
<protein>
    <recommendedName>
        <fullName evidence="16">Chromatin remodeling complex subunit</fullName>
    </recommendedName>
</protein>
<dbReference type="GO" id="GO:0003677">
    <property type="term" value="F:DNA binding"/>
    <property type="evidence" value="ECO:0007669"/>
    <property type="project" value="TreeGrafter"/>
</dbReference>
<dbReference type="PANTHER" id="PTHR45623:SF17">
    <property type="entry name" value="CHROMODOMAIN-HELICASE-DNA-BINDING PROTEIN 3-RELATED"/>
    <property type="match status" value="1"/>
</dbReference>
<dbReference type="InterPro" id="IPR001650">
    <property type="entry name" value="Helicase_C-like"/>
</dbReference>
<dbReference type="Gene3D" id="2.40.50.40">
    <property type="match status" value="1"/>
</dbReference>
<dbReference type="SUPFAM" id="SSF54160">
    <property type="entry name" value="Chromo domain-like"/>
    <property type="match status" value="1"/>
</dbReference>
<dbReference type="InterPro" id="IPR056616">
    <property type="entry name" value="Chromo_MIT1"/>
</dbReference>
<dbReference type="InterPro" id="IPR001965">
    <property type="entry name" value="Znf_PHD"/>
</dbReference>
<feature type="non-terminal residue" evidence="14">
    <location>
        <position position="1490"/>
    </location>
</feature>
<keyword evidence="3" id="KW-0479">Metal-binding</keyword>
<dbReference type="Pfam" id="PF23614">
    <property type="entry name" value="DUF7141"/>
    <property type="match status" value="1"/>
</dbReference>
<dbReference type="GO" id="GO:0140658">
    <property type="term" value="F:ATP-dependent chromatin remodeler activity"/>
    <property type="evidence" value="ECO:0007669"/>
    <property type="project" value="TreeGrafter"/>
</dbReference>
<evidence type="ECO:0008006" key="16">
    <source>
        <dbReference type="Google" id="ProtNLM"/>
    </source>
</evidence>
<evidence type="ECO:0000313" key="14">
    <source>
        <dbReference type="EMBL" id="KAJ6051201.1"/>
    </source>
</evidence>
<proteinExistence type="predicted"/>
<dbReference type="PANTHER" id="PTHR45623">
    <property type="entry name" value="CHROMODOMAIN-HELICASE-DNA-BINDING PROTEIN 3-RELATED-RELATED"/>
    <property type="match status" value="1"/>
</dbReference>
<dbReference type="PROSITE" id="PS51192">
    <property type="entry name" value="HELICASE_ATP_BIND_1"/>
    <property type="match status" value="1"/>
</dbReference>
<dbReference type="Pfam" id="PF23615">
    <property type="entry name" value="Chromo_MIT1"/>
    <property type="match status" value="1"/>
</dbReference>
<dbReference type="InterPro" id="IPR049730">
    <property type="entry name" value="SNF2/RAD54-like_C"/>
</dbReference>
<dbReference type="InterPro" id="IPR014001">
    <property type="entry name" value="Helicase_ATP-bd"/>
</dbReference>
<dbReference type="InterPro" id="IPR000489">
    <property type="entry name" value="Pterin-binding_dom"/>
</dbReference>
<evidence type="ECO:0000256" key="10">
    <source>
        <dbReference type="SAM" id="MobiDB-lite"/>
    </source>
</evidence>
<dbReference type="Pfam" id="PF00176">
    <property type="entry name" value="SNF2-rel_dom"/>
    <property type="match status" value="1"/>
</dbReference>
<dbReference type="Gene3D" id="3.30.40.10">
    <property type="entry name" value="Zinc/RING finger domain, C3HC4 (zinc finger)"/>
    <property type="match status" value="2"/>
</dbReference>
<feature type="region of interest" description="Disordered" evidence="10">
    <location>
        <begin position="1256"/>
        <end position="1337"/>
    </location>
</feature>
<dbReference type="GO" id="GO:0008270">
    <property type="term" value="F:zinc ion binding"/>
    <property type="evidence" value="ECO:0007669"/>
    <property type="project" value="UniProtKB-KW"/>
</dbReference>
<feature type="compositionally biased region" description="Low complexity" evidence="10">
    <location>
        <begin position="1199"/>
        <end position="1208"/>
    </location>
</feature>
<sequence>EPLGGSCSIYTFAISSAGKSLSSEAESMLEYLDDSASLTSAITRGDNQTSHRAELTGSSDNNTTKMSFEIILPKIDNPEQYEYLPGHFTAHRVLGIDTTSNERRLTVRMKSGELLTMTVNRLKNQSNGSQALREFQQTFRESQSPDPIALHRPRTLSRFGGDAPDDSDSGIDWSVGFGGPRARQRRAATGASFAAYYHSDDESEDDTKSGFEYDEPSDDESEDIEDGHDEDDEPNDGRRRRLRRRAKNRALIRGSSEGSFASTKGTRASIRVRKSTRGNLQERDENDEYSEFEEAAKPLKYSGAKETFHALPEYAEFRVRHNEACKLCDGYDDNTEKGPLVFCQGCTSTFHHSCLGPRSVRKHLVTKVDEGVFVLQCSYCVGAATERHDLVPHLGHCVVCRTEGPMSKPLRQRLTPREEQELRQANGGTDPITTIDMSRVNNIDNIMVRCTTCERAFHFNHLPGDGEQDPTQLPSDGWQCKDCSDTPADIGSLVAWRPIDPNSKNNLVEIKAEIDKEYLVKWKGKSYFRATWMPGDWVWKKAVTATLKSFFRHPRAIKPIRTTEEAIPEDNLRVDVVFKVKYLDEARLPDDTTNPKMIKTAYVKYKGLPYEDSVWEEPPSDTERLEDFKIALDDWVLRDEIHPPQLSVLKKRLVVARSKNFEESLVLRTQPALVIGGELMEYQMDGVNWLYYMFLQRTNAILADDMGLGKTIQVLTFFAALIENHECWPFLVVVPNSTVPNWRREIKTWSPKVKVVTWYGSAFARETARKFEMFNENGEMCCHVVVASYESMIDDDAKRVLGKVDWAGLVVDEGQRLKSDKTLLYDRLYHMDFGFKVLLTGTPLQNNIRELFNLLQFLDRSKDAEALEEQYGGALDREAIRELHSMIRPCFLRRTRTEVLPYLPPMVQIIIPVSMSVVQKKLYKSILEKNPLLIKAICKRQSGPVPKKDRQNLNNILMQLRKCLCHPFVYNQDIEEQTYDVEDSHKQLVEASGKLKLLNLMLPRLHQRGNRVLIFSQFLRNLDIVEDFLNGLGLKFRRLDGGMASRDKQKQIDDFNAPDSRYFAFLLSTRSGGVGINLATADTVIIMDPDFNPKQDMQALSRAHRIGQKNTVLVFHLVMRATVEEKIMQKGKNKMALDHVLIDRMDVDDEEEDLESILKHGAQALFNDDNSADIQYDADSIDKLLDRSQAEQTEEIANEAGSSSASGEQPQFNFARVWQKDRGTLDEVVETEDVPVDITTWERILQKREREAQEEINRQAEGLGRGKRKRAKISYNSRPVEEDYRGSSSPPPEPLAKMRKSAHEEDTEFQARDNDADESDSDADMHMGADMDDLDIAPKAPSREFRRVESPPPVRQMGTDGASDLYPSCVACKQHHVPGSCPLRRVGYEFCGLCGVAHFSSRRVCPHLQSVVQVERMLAALKASKEDSVLINSAYTYLLGVLSSTAQAERKRAAQLAYHQLAVTPASHRPEVGLQIVDLTGGSTALDGEP</sequence>
<dbReference type="GO" id="GO:0000785">
    <property type="term" value="C:chromatin"/>
    <property type="evidence" value="ECO:0007669"/>
    <property type="project" value="TreeGrafter"/>
</dbReference>
<dbReference type="GO" id="GO:0042558">
    <property type="term" value="P:pteridine-containing compound metabolic process"/>
    <property type="evidence" value="ECO:0007669"/>
    <property type="project" value="InterPro"/>
</dbReference>
<evidence type="ECO:0000313" key="15">
    <source>
        <dbReference type="Proteomes" id="UP001219568"/>
    </source>
</evidence>
<dbReference type="GO" id="GO:0005524">
    <property type="term" value="F:ATP binding"/>
    <property type="evidence" value="ECO:0007669"/>
    <property type="project" value="UniProtKB-KW"/>
</dbReference>
<dbReference type="InterPro" id="IPR041684">
    <property type="entry name" value="Znf-PHD-like"/>
</dbReference>
<keyword evidence="4" id="KW-0547">Nucleotide-binding</keyword>
<dbReference type="GO" id="GO:0042393">
    <property type="term" value="F:histone binding"/>
    <property type="evidence" value="ECO:0007669"/>
    <property type="project" value="TreeGrafter"/>
</dbReference>
<reference evidence="14" key="2">
    <citation type="submission" date="2023-01" db="EMBL/GenBank/DDBJ databases">
        <authorList>
            <person name="Petersen C."/>
        </authorList>
    </citation>
    <scope>NUCLEOTIDE SEQUENCE</scope>
    <source>
        <strain evidence="14">IBT 15450</strain>
    </source>
</reference>
<dbReference type="InterPro" id="IPR040934">
    <property type="entry name" value="Znf-CCCH_6"/>
</dbReference>
<dbReference type="PROSITE" id="PS51194">
    <property type="entry name" value="HELICASE_CTER"/>
    <property type="match status" value="1"/>
</dbReference>
<feature type="region of interest" description="Disordered" evidence="10">
    <location>
        <begin position="411"/>
        <end position="434"/>
    </location>
</feature>
<feature type="domain" description="Pterin-binding" evidence="11">
    <location>
        <begin position="1436"/>
        <end position="1490"/>
    </location>
</feature>
<dbReference type="Pfam" id="PF18585">
    <property type="entry name" value="zf-CCCH_6"/>
    <property type="match status" value="1"/>
</dbReference>
<dbReference type="CDD" id="cd18793">
    <property type="entry name" value="SF2_C_SNF"/>
    <property type="match status" value="1"/>
</dbReference>
<feature type="compositionally biased region" description="Acidic residues" evidence="10">
    <location>
        <begin position="212"/>
        <end position="234"/>
    </location>
</feature>
<dbReference type="CDD" id="cd15489">
    <property type="entry name" value="PHD_SF"/>
    <property type="match status" value="1"/>
</dbReference>
<comment type="subunit">
    <text evidence="2">Component of the NuA4 histone acetyltransferase complex.</text>
</comment>
<feature type="region of interest" description="Disordered" evidence="10">
    <location>
        <begin position="44"/>
        <end position="63"/>
    </location>
</feature>
<feature type="region of interest" description="Disordered" evidence="10">
    <location>
        <begin position="138"/>
        <end position="175"/>
    </location>
</feature>
<evidence type="ECO:0000256" key="3">
    <source>
        <dbReference type="ARBA" id="ARBA00022723"/>
    </source>
</evidence>
<reference evidence="14" key="1">
    <citation type="journal article" date="2023" name="IMA Fungus">
        <title>Comparative genomic study of the Penicillium genus elucidates a diverse pangenome and 15 lateral gene transfer events.</title>
        <authorList>
            <person name="Petersen C."/>
            <person name="Sorensen T."/>
            <person name="Nielsen M.R."/>
            <person name="Sondergaard T.E."/>
            <person name="Sorensen J.L."/>
            <person name="Fitzpatrick D.A."/>
            <person name="Frisvad J.C."/>
            <person name="Nielsen K.L."/>
        </authorList>
    </citation>
    <scope>NUCLEOTIDE SEQUENCE</scope>
    <source>
        <strain evidence="14">IBT 15450</strain>
    </source>
</reference>
<evidence type="ECO:0000259" key="11">
    <source>
        <dbReference type="PROSITE" id="PS50972"/>
    </source>
</evidence>